<dbReference type="EMBL" id="AF446141">
    <property type="protein sequence ID" value="AAM69842.1"/>
    <property type="molecule type" value="Genomic_DNA"/>
</dbReference>
<evidence type="ECO:0000313" key="1">
    <source>
        <dbReference type="EMBL" id="AAM69842.1"/>
    </source>
</evidence>
<protein>
    <submittedName>
        <fullName evidence="1">Uncharacterized protein</fullName>
    </submittedName>
</protein>
<reference evidence="1" key="1">
    <citation type="journal article" date="2002" name="Genome">
        <title>Analysis of 106 kb of contiguous DNA sequence from the D genome of wheat reveals high gene density and a complex arrangement of genes related to disease resistance.</title>
        <authorList>
            <person name="Brooks S.A."/>
            <person name="Huang L."/>
            <person name="Gill B.S."/>
            <person name="Fellers J.P."/>
        </authorList>
    </citation>
    <scope>NUCLEOTIDE SEQUENCE</scope>
    <source>
        <strain evidence="1">AUS18913</strain>
    </source>
</reference>
<organism evidence="1">
    <name type="scientific">Aegilops tauschii</name>
    <name type="common">Tausch's goatgrass</name>
    <name type="synonym">Aegilops squarrosa</name>
    <dbReference type="NCBI Taxonomy" id="37682"/>
    <lineage>
        <taxon>Eukaryota</taxon>
        <taxon>Viridiplantae</taxon>
        <taxon>Streptophyta</taxon>
        <taxon>Embryophyta</taxon>
        <taxon>Tracheophyta</taxon>
        <taxon>Spermatophyta</taxon>
        <taxon>Magnoliopsida</taxon>
        <taxon>Liliopsida</taxon>
        <taxon>Poales</taxon>
        <taxon>Poaceae</taxon>
        <taxon>BOP clade</taxon>
        <taxon>Pooideae</taxon>
        <taxon>Triticodae</taxon>
        <taxon>Triticeae</taxon>
        <taxon>Triticinae</taxon>
        <taxon>Aegilops</taxon>
    </lineage>
</organism>
<sequence>MALASTAVAVGPASGHGRLLRRLAWIGRRRDAVFGGMSSGFRSAAASRAWCYARQIFQRLQAVSAGGTWQHGAEMYQWRSRRAELFARREEVPLGAMVASTIARPSKVDASVQF</sequence>
<dbReference type="AlphaFoldDB" id="Q8LLA1"/>
<accession>Q8LLA1</accession>
<proteinExistence type="predicted"/>
<name>Q8LLA1_AEGTA</name>